<evidence type="ECO:0000313" key="1">
    <source>
        <dbReference type="EMBL" id="OWK64648.1"/>
    </source>
</evidence>
<protein>
    <submittedName>
        <fullName evidence="1">Uncharacterized protein</fullName>
    </submittedName>
</protein>
<keyword evidence="2" id="KW-1185">Reference proteome</keyword>
<organism evidence="1 2">
    <name type="scientific">Lonchura striata</name>
    <name type="common">white-rumped munia</name>
    <dbReference type="NCBI Taxonomy" id="40157"/>
    <lineage>
        <taxon>Eukaryota</taxon>
        <taxon>Metazoa</taxon>
        <taxon>Chordata</taxon>
        <taxon>Craniata</taxon>
        <taxon>Vertebrata</taxon>
        <taxon>Euteleostomi</taxon>
        <taxon>Archelosauria</taxon>
        <taxon>Archosauria</taxon>
        <taxon>Dinosauria</taxon>
        <taxon>Saurischia</taxon>
        <taxon>Theropoda</taxon>
        <taxon>Coelurosauria</taxon>
        <taxon>Aves</taxon>
        <taxon>Neognathae</taxon>
        <taxon>Neoaves</taxon>
        <taxon>Telluraves</taxon>
        <taxon>Australaves</taxon>
        <taxon>Passeriformes</taxon>
        <taxon>Passeroidea</taxon>
        <taxon>Estrildidae</taxon>
        <taxon>Estrildinae</taxon>
        <taxon>Lonchura</taxon>
    </lineage>
</organism>
<dbReference type="EMBL" id="MUZQ01000001">
    <property type="protein sequence ID" value="OWK64648.1"/>
    <property type="molecule type" value="Genomic_DNA"/>
</dbReference>
<dbReference type="Proteomes" id="UP000197619">
    <property type="component" value="Unassembled WGS sequence"/>
</dbReference>
<gene>
    <name evidence="1" type="ORF">RLOC_00005959</name>
</gene>
<accession>A0A218VFP1</accession>
<dbReference type="AlphaFoldDB" id="A0A218VFP1"/>
<evidence type="ECO:0000313" key="2">
    <source>
        <dbReference type="Proteomes" id="UP000197619"/>
    </source>
</evidence>
<reference evidence="1 2" key="1">
    <citation type="submission" date="2017-05" db="EMBL/GenBank/DDBJ databases">
        <title>Genome of assembly of the Bengalese finch, Lonchura striata domestica.</title>
        <authorList>
            <person name="Colquitt B.M."/>
            <person name="Brainard M.S."/>
        </authorList>
    </citation>
    <scope>NUCLEOTIDE SEQUENCE [LARGE SCALE GENOMIC DNA]</scope>
    <source>
        <strain evidence="1">White83orange57</strain>
    </source>
</reference>
<proteinExistence type="predicted"/>
<comment type="caution">
    <text evidence="1">The sequence shown here is derived from an EMBL/GenBank/DDBJ whole genome shotgun (WGS) entry which is preliminary data.</text>
</comment>
<sequence length="48" mass="5210">MIPVVISKYCLGSRIETSNGLNYVFNDDVETGISPFVETGFLAKTAVI</sequence>
<name>A0A218VFP1_9PASE</name>